<name>A0A7J6NIE2_PEROL</name>
<comment type="caution">
    <text evidence="1">The sequence shown here is derived from an EMBL/GenBank/DDBJ whole genome shotgun (WGS) entry which is preliminary data.</text>
</comment>
<evidence type="ECO:0000313" key="1">
    <source>
        <dbReference type="EMBL" id="KAF4683672.1"/>
    </source>
</evidence>
<sequence>MTIKTLQRLLITGVVAIEGFKSDPAKYYCHFHDSLQSVCFRVVKNIGIFGIFSNEISASEADPREPYYESFNEQPSRTLRWLDVDAHGEWPLIDARIFPWPVELPVRYTKVKGRFGQPGYFDVNFTDYDQPRRFKRLIPVSMYDIPLRGDPPQAEFVMHHPTACRATLRRGEYSWLRLRYDRIFEMRAYRSGSQYNFTEAGVLNGGIVRRFKGMVNGSMIEPEAFFFKLPTDSTQYGLMFTSGTSLYALQDWRGRTQRPRHSASMVQKASISRFNRPATLRQRPSQLQRIVGFPRLHFGLLRGA</sequence>
<protein>
    <submittedName>
        <fullName evidence="1">Uncharacterized protein</fullName>
    </submittedName>
</protein>
<gene>
    <name evidence="1" type="ORF">FOZ60_008805</name>
</gene>
<dbReference type="EMBL" id="JABANP010000352">
    <property type="protein sequence ID" value="KAF4683672.1"/>
    <property type="molecule type" value="Genomic_DNA"/>
</dbReference>
<dbReference type="AlphaFoldDB" id="A0A7J6NIE2"/>
<dbReference type="Proteomes" id="UP000541610">
    <property type="component" value="Unassembled WGS sequence"/>
</dbReference>
<organism evidence="1 2">
    <name type="scientific">Perkinsus olseni</name>
    <name type="common">Perkinsus atlanticus</name>
    <dbReference type="NCBI Taxonomy" id="32597"/>
    <lineage>
        <taxon>Eukaryota</taxon>
        <taxon>Sar</taxon>
        <taxon>Alveolata</taxon>
        <taxon>Perkinsozoa</taxon>
        <taxon>Perkinsea</taxon>
        <taxon>Perkinsida</taxon>
        <taxon>Perkinsidae</taxon>
        <taxon>Perkinsus</taxon>
    </lineage>
</organism>
<proteinExistence type="predicted"/>
<dbReference type="OrthoDB" id="10292571at2759"/>
<accession>A0A7J6NIE2</accession>
<evidence type="ECO:0000313" key="2">
    <source>
        <dbReference type="Proteomes" id="UP000541610"/>
    </source>
</evidence>
<reference evidence="1 2" key="1">
    <citation type="submission" date="2020-04" db="EMBL/GenBank/DDBJ databases">
        <title>Perkinsus olseni comparative genomics.</title>
        <authorList>
            <person name="Bogema D.R."/>
        </authorList>
    </citation>
    <scope>NUCLEOTIDE SEQUENCE [LARGE SCALE GENOMIC DNA]</scope>
    <source>
        <strain evidence="1">00978-12</strain>
    </source>
</reference>